<reference evidence="1" key="1">
    <citation type="submission" date="2016-04" db="EMBL/GenBank/DDBJ databases">
        <authorList>
            <person name="Evans L.H."/>
            <person name="Alamgir A."/>
            <person name="Owens N."/>
            <person name="Weber N.D."/>
            <person name="Virtaneva K."/>
            <person name="Barbian K."/>
            <person name="Babar A."/>
            <person name="Rosenke K."/>
        </authorList>
    </citation>
    <scope>NUCLEOTIDE SEQUENCE [LARGE SCALE GENOMIC DNA]</scope>
    <source>
        <strain evidence="1">CBS 101.48</strain>
    </source>
</reference>
<dbReference type="Proteomes" id="UP000078561">
    <property type="component" value="Unassembled WGS sequence"/>
</dbReference>
<dbReference type="AlphaFoldDB" id="A0A163J5A8"/>
<sequence>MAALRSSQHPHHIISPSLLSATVLASTAIVSNEPWFVSVYPVETLERQGGVKCREDLTERKFFNNHRSIIITINNSAQQHNITIETVANVAKKFAPGSTSLCTSLPNIVTKSSGGNVRFPYLCLDEKRYPFAHSATDIFVTPTSSHLLHRFGYHTRLVLP</sequence>
<evidence type="ECO:0000313" key="2">
    <source>
        <dbReference type="Proteomes" id="UP000078561"/>
    </source>
</evidence>
<protein>
    <submittedName>
        <fullName evidence="1">Uncharacterized protein</fullName>
    </submittedName>
</protein>
<proteinExistence type="predicted"/>
<dbReference type="OrthoDB" id="2287578at2759"/>
<gene>
    <name evidence="1" type="primary">ABSGL_02723.1 scaffold 3684</name>
</gene>
<accession>A0A163J5A8</accession>
<name>A0A163J5A8_ABSGL</name>
<organism evidence="1">
    <name type="scientific">Absidia glauca</name>
    <name type="common">Pin mould</name>
    <dbReference type="NCBI Taxonomy" id="4829"/>
    <lineage>
        <taxon>Eukaryota</taxon>
        <taxon>Fungi</taxon>
        <taxon>Fungi incertae sedis</taxon>
        <taxon>Mucoromycota</taxon>
        <taxon>Mucoromycotina</taxon>
        <taxon>Mucoromycetes</taxon>
        <taxon>Mucorales</taxon>
        <taxon>Cunninghamellaceae</taxon>
        <taxon>Absidia</taxon>
    </lineage>
</organism>
<dbReference type="EMBL" id="LT551602">
    <property type="protein sequence ID" value="SAL97252.1"/>
    <property type="molecule type" value="Genomic_DNA"/>
</dbReference>
<dbReference type="InParanoid" id="A0A163J5A8"/>
<keyword evidence="2" id="KW-1185">Reference proteome</keyword>
<evidence type="ECO:0000313" key="1">
    <source>
        <dbReference type="EMBL" id="SAL97252.1"/>
    </source>
</evidence>